<dbReference type="GO" id="GO:0016757">
    <property type="term" value="F:glycosyltransferase activity"/>
    <property type="evidence" value="ECO:0007669"/>
    <property type="project" value="UniProtKB-KW"/>
</dbReference>
<protein>
    <submittedName>
        <fullName evidence="8">Glycosyl transferase, family 2</fullName>
    </submittedName>
</protein>
<evidence type="ECO:0000256" key="5">
    <source>
        <dbReference type="ARBA" id="ARBA00022989"/>
    </source>
</evidence>
<gene>
    <name evidence="8" type="ORF">PAB1246</name>
</gene>
<dbReference type="HOGENOM" id="CLU_023978_2_2_2"/>
<keyword evidence="5 7" id="KW-1133">Transmembrane helix</keyword>
<dbReference type="eggNOG" id="arCOG01389">
    <property type="taxonomic scope" value="Archaea"/>
</dbReference>
<proteinExistence type="predicted"/>
<evidence type="ECO:0000256" key="1">
    <source>
        <dbReference type="ARBA" id="ARBA00004141"/>
    </source>
</evidence>
<comment type="subcellular location">
    <subcellularLocation>
        <location evidence="1">Membrane</location>
        <topology evidence="1">Multi-pass membrane protein</topology>
    </subcellularLocation>
</comment>
<dbReference type="PATRIC" id="fig|272844.11.peg.1782"/>
<accession>Q9UY40</accession>
<evidence type="ECO:0000313" key="8">
    <source>
        <dbReference type="EMBL" id="CAB50572.1"/>
    </source>
</evidence>
<evidence type="ECO:0000256" key="2">
    <source>
        <dbReference type="ARBA" id="ARBA00022676"/>
    </source>
</evidence>
<name>Q9UY40_PYRAB</name>
<dbReference type="KEGG" id="pab:PAB1246"/>
<dbReference type="InterPro" id="IPR029044">
    <property type="entry name" value="Nucleotide-diphossugar_trans"/>
</dbReference>
<dbReference type="PANTHER" id="PTHR43867:SF2">
    <property type="entry name" value="CELLULOSE SYNTHASE CATALYTIC SUBUNIT A [UDP-FORMING]"/>
    <property type="match status" value="1"/>
</dbReference>
<dbReference type="Pfam" id="PF13641">
    <property type="entry name" value="Glyco_tranf_2_3"/>
    <property type="match status" value="1"/>
</dbReference>
<reference evidence="8 9" key="1">
    <citation type="journal article" date="2003" name="Mol. Microbiol.">
        <title>An integrated analysis of the genome of the hyperthermophilic archaeon Pyrococcus abyssi.</title>
        <authorList>
            <person name="Cohen G."/>
            <person name="Barbe V."/>
            <person name="Flament D."/>
            <person name="Galperin M."/>
            <person name="Heilig R."/>
            <person name="Ripp R."/>
            <person name="Lecompte O."/>
            <person name="Prieur D."/>
            <person name="Poch O."/>
            <person name="Quellerou J."/>
            <person name="Thierry J.C."/>
            <person name="Van der Oost J."/>
            <person name="Weissenbach J."/>
            <person name="Zivanovic Y."/>
            <person name="Forterre P."/>
        </authorList>
    </citation>
    <scope>NUCLEOTIDE SEQUENCE [LARGE SCALE GENOMIC DNA]</scope>
    <source>
        <strain evidence="9">GE5 / Orsay</strain>
    </source>
</reference>
<dbReference type="STRING" id="272844.PAB1246"/>
<evidence type="ECO:0000256" key="3">
    <source>
        <dbReference type="ARBA" id="ARBA00022679"/>
    </source>
</evidence>
<evidence type="ECO:0000256" key="6">
    <source>
        <dbReference type="ARBA" id="ARBA00023136"/>
    </source>
</evidence>
<dbReference type="CAZy" id="GT2">
    <property type="family name" value="Glycosyltransferase Family 2"/>
</dbReference>
<dbReference type="AlphaFoldDB" id="Q9UY40"/>
<keyword evidence="2" id="KW-0328">Glycosyltransferase</keyword>
<keyword evidence="6 7" id="KW-0472">Membrane</keyword>
<dbReference type="EMBL" id="AJ248288">
    <property type="protein sequence ID" value="CAB50572.1"/>
    <property type="molecule type" value="Genomic_DNA"/>
</dbReference>
<dbReference type="PhylomeDB" id="Q9UY40"/>
<dbReference type="Gene3D" id="3.90.550.10">
    <property type="entry name" value="Spore Coat Polysaccharide Biosynthesis Protein SpsA, Chain A"/>
    <property type="match status" value="1"/>
</dbReference>
<feature type="transmembrane region" description="Helical" evidence="7">
    <location>
        <begin position="34"/>
        <end position="53"/>
    </location>
</feature>
<keyword evidence="4 7" id="KW-0812">Transmembrane</keyword>
<dbReference type="Proteomes" id="UP000000810">
    <property type="component" value="Chromosome"/>
</dbReference>
<dbReference type="PANTHER" id="PTHR43867">
    <property type="entry name" value="CELLULOSE SYNTHASE CATALYTIC SUBUNIT A [UDP-FORMING]"/>
    <property type="match status" value="1"/>
</dbReference>
<evidence type="ECO:0000256" key="4">
    <source>
        <dbReference type="ARBA" id="ARBA00022692"/>
    </source>
</evidence>
<dbReference type="PIR" id="F75016">
    <property type="entry name" value="F75016"/>
</dbReference>
<feature type="transmembrane region" description="Helical" evidence="7">
    <location>
        <begin position="371"/>
        <end position="390"/>
    </location>
</feature>
<organism evidence="8 9">
    <name type="scientific">Pyrococcus abyssi (strain GE5 / Orsay)</name>
    <dbReference type="NCBI Taxonomy" id="272844"/>
    <lineage>
        <taxon>Archaea</taxon>
        <taxon>Methanobacteriati</taxon>
        <taxon>Methanobacteriota</taxon>
        <taxon>Thermococci</taxon>
        <taxon>Thermococcales</taxon>
        <taxon>Thermococcaceae</taxon>
        <taxon>Pyrococcus</taxon>
    </lineage>
</organism>
<keyword evidence="9" id="KW-1185">Reference proteome</keyword>
<dbReference type="InterPro" id="IPR050321">
    <property type="entry name" value="Glycosyltr_2/OpgH_subfam"/>
</dbReference>
<dbReference type="GO" id="GO:0016020">
    <property type="term" value="C:membrane"/>
    <property type="evidence" value="ECO:0007669"/>
    <property type="project" value="UniProtKB-SubCell"/>
</dbReference>
<feature type="transmembrane region" description="Helical" evidence="7">
    <location>
        <begin position="12"/>
        <end position="28"/>
    </location>
</feature>
<dbReference type="SUPFAM" id="SSF53448">
    <property type="entry name" value="Nucleotide-diphospho-sugar transferases"/>
    <property type="match status" value="1"/>
</dbReference>
<evidence type="ECO:0000256" key="7">
    <source>
        <dbReference type="SAM" id="Phobius"/>
    </source>
</evidence>
<feature type="transmembrane region" description="Helical" evidence="7">
    <location>
        <begin position="336"/>
        <end position="359"/>
    </location>
</feature>
<dbReference type="CDD" id="cd06423">
    <property type="entry name" value="CESA_like"/>
    <property type="match status" value="1"/>
</dbReference>
<evidence type="ECO:0000313" key="9">
    <source>
        <dbReference type="Proteomes" id="UP000000810"/>
    </source>
</evidence>
<sequence length="447" mass="52459">MMRASIKFQSALYLYILIIIGLALVIPPKYALEIVLIILFLMVSSGSIFYTLLMASLGKRYPYDETGFNLEFLEPLVYVLIPAHNEERVIYKTVRSVLGQDYRNMKVILINDNSTDRTRDIMEEINRKYPRKVVIIDVPPERGRSKPRALNYALEIIEKYMTHPNYVFILDADYLIPPNALKTLVSIMESAPQYVIGIQGNVRPRNFRKNFVTKFITLERLVGFNVAIEGDMKLNENGKYGGTVALLRFPLLIRLGKFREDSVTEDTDLWARAMIAGYRFWYYHGVIGWEEAVETLRDYIKQRSRWAQGHLQVMIDHYWPVMRSCSNIIESFIEHFYMMSYLVPVFWFLSVILNSYLIITGAPPLSFARPKLFLSVSIFTFLLFWFSVAYSNWVEKKRHNYYVPWSFVALYPLYFMVFVIAGVIYTMRGLIRLLVGRLHWEKTKRFT</sequence>
<feature type="transmembrane region" description="Helical" evidence="7">
    <location>
        <begin position="402"/>
        <end position="425"/>
    </location>
</feature>
<keyword evidence="3 8" id="KW-0808">Transferase</keyword>